<proteinExistence type="predicted"/>
<dbReference type="AlphaFoldDB" id="A0A5C5G6C5"/>
<dbReference type="Gene3D" id="3.90.1420.10">
    <property type="entry name" value="Rubisco LSMT, substrate-binding domain"/>
    <property type="match status" value="1"/>
</dbReference>
<dbReference type="PANTHER" id="PTHR13271">
    <property type="entry name" value="UNCHARACTERIZED PUTATIVE METHYLTRANSFERASE"/>
    <property type="match status" value="1"/>
</dbReference>
<dbReference type="InterPro" id="IPR036464">
    <property type="entry name" value="Rubisco_LSMT_subst-bd_sf"/>
</dbReference>
<dbReference type="SUPFAM" id="SSF82199">
    <property type="entry name" value="SET domain"/>
    <property type="match status" value="1"/>
</dbReference>
<keyword evidence="2" id="KW-0808">Transferase</keyword>
<evidence type="ECO:0000256" key="2">
    <source>
        <dbReference type="ARBA" id="ARBA00022679"/>
    </source>
</evidence>
<dbReference type="GO" id="GO:0032259">
    <property type="term" value="P:methylation"/>
    <property type="evidence" value="ECO:0007669"/>
    <property type="project" value="UniProtKB-KW"/>
</dbReference>
<dbReference type="OrthoDB" id="42889at2759"/>
<gene>
    <name evidence="5" type="ORF">DMC30DRAFT_113901</name>
</gene>
<evidence type="ECO:0000313" key="5">
    <source>
        <dbReference type="EMBL" id="TNY24590.1"/>
    </source>
</evidence>
<comment type="caution">
    <text evidence="5">The sequence shown here is derived from an EMBL/GenBank/DDBJ whole genome shotgun (WGS) entry which is preliminary data.</text>
</comment>
<feature type="region of interest" description="Disordered" evidence="4">
    <location>
        <begin position="447"/>
        <end position="486"/>
    </location>
</feature>
<evidence type="ECO:0000313" key="6">
    <source>
        <dbReference type="Proteomes" id="UP000311382"/>
    </source>
</evidence>
<dbReference type="STRING" id="5288.A0A5C5G6C5"/>
<keyword evidence="1" id="KW-0489">Methyltransferase</keyword>
<feature type="compositionally biased region" description="Acidic residues" evidence="4">
    <location>
        <begin position="456"/>
        <end position="486"/>
    </location>
</feature>
<accession>A0A5C5G6C5</accession>
<protein>
    <submittedName>
        <fullName evidence="5">Uncharacterized protein</fullName>
    </submittedName>
</protein>
<dbReference type="GO" id="GO:0016279">
    <property type="term" value="F:protein-lysine N-methyltransferase activity"/>
    <property type="evidence" value="ECO:0007669"/>
    <property type="project" value="InterPro"/>
</dbReference>
<organism evidence="5 6">
    <name type="scientific">Rhodotorula diobovata</name>
    <dbReference type="NCBI Taxonomy" id="5288"/>
    <lineage>
        <taxon>Eukaryota</taxon>
        <taxon>Fungi</taxon>
        <taxon>Dikarya</taxon>
        <taxon>Basidiomycota</taxon>
        <taxon>Pucciniomycotina</taxon>
        <taxon>Microbotryomycetes</taxon>
        <taxon>Sporidiobolales</taxon>
        <taxon>Sporidiobolaceae</taxon>
        <taxon>Rhodotorula</taxon>
    </lineage>
</organism>
<dbReference type="SUPFAM" id="SSF81822">
    <property type="entry name" value="RuBisCo LSMT C-terminal, substrate-binding domain"/>
    <property type="match status" value="1"/>
</dbReference>
<dbReference type="Gene3D" id="3.90.1410.10">
    <property type="entry name" value="set domain protein methyltransferase, domain 1"/>
    <property type="match status" value="1"/>
</dbReference>
<dbReference type="PANTHER" id="PTHR13271:SF147">
    <property type="entry name" value="PROTEIN-LYSINE N-METHYLTRANSFERASE EFM1-RELATED"/>
    <property type="match status" value="1"/>
</dbReference>
<dbReference type="InterPro" id="IPR050600">
    <property type="entry name" value="SETD3_SETD6_MTase"/>
</dbReference>
<dbReference type="EMBL" id="SOZI01000002">
    <property type="protein sequence ID" value="TNY24590.1"/>
    <property type="molecule type" value="Genomic_DNA"/>
</dbReference>
<keyword evidence="3" id="KW-0949">S-adenosyl-L-methionine</keyword>
<evidence type="ECO:0000256" key="4">
    <source>
        <dbReference type="SAM" id="MobiDB-lite"/>
    </source>
</evidence>
<evidence type="ECO:0000256" key="3">
    <source>
        <dbReference type="ARBA" id="ARBA00022691"/>
    </source>
</evidence>
<dbReference type="InterPro" id="IPR044432">
    <property type="entry name" value="Set10/Efm1_SET"/>
</dbReference>
<sequence length="486" mass="52949">MSSPPHSAATPLGEYLARAGGYFHPALVSKQDDCGTSVFNGPEPLKAGAKVVNCPFSLAVTPTLARRCIPTSLFSASPSSGRKSRQPNHELMALYLCLHTLPPSTVSRIPGLDLEHRTYIEHLPGAATMRTTLYFSPRERELLRGSNLHGATDEREQGWRDEWDEVRGWLQDEKVRSELGWDKWLWACTILSSRAFPSSLIDGDKDNSTPVLFPGIDMLNHRPTAKVTWSSDVRSVAPSGTDGDGGDKGSLTIVLDEDVGAGEQVFNTYGAKSNEELLLGYGFVLSPNPAAVFALKLALPPSCPPLLLSLLDTLSLSNTRHFVPPSGTLPPALLAQMRLVVAQPDELDAVEARAVDADGARPKWEDVAGFVSWENELDVLDALEGMLHSKLRALQQGAAAGGGAAAADGVRPEVARMVEVYRQGQVDILEAAIRYRERLFEETVAKAEEEGVSLAFEDDDMEDIEEEEEEDEDEGEEEDGEESEEE</sequence>
<dbReference type="GO" id="GO:0005634">
    <property type="term" value="C:nucleus"/>
    <property type="evidence" value="ECO:0007669"/>
    <property type="project" value="TreeGrafter"/>
</dbReference>
<name>A0A5C5G6C5_9BASI</name>
<evidence type="ECO:0000256" key="1">
    <source>
        <dbReference type="ARBA" id="ARBA00022603"/>
    </source>
</evidence>
<keyword evidence="6" id="KW-1185">Reference proteome</keyword>
<reference evidence="5 6" key="1">
    <citation type="submission" date="2019-03" db="EMBL/GenBank/DDBJ databases">
        <title>Rhodosporidium diobovatum UCD-FST 08-225 genome sequencing, assembly, and annotation.</title>
        <authorList>
            <person name="Fakankun I.U."/>
            <person name="Fristensky B."/>
            <person name="Levin D.B."/>
        </authorList>
    </citation>
    <scope>NUCLEOTIDE SEQUENCE [LARGE SCALE GENOMIC DNA]</scope>
    <source>
        <strain evidence="5 6">UCD-FST 08-225</strain>
    </source>
</reference>
<dbReference type="CDD" id="cd19180">
    <property type="entry name" value="SET_SpSET10-like"/>
    <property type="match status" value="1"/>
</dbReference>
<dbReference type="Proteomes" id="UP000311382">
    <property type="component" value="Unassembled WGS sequence"/>
</dbReference>
<dbReference type="InterPro" id="IPR046341">
    <property type="entry name" value="SET_dom_sf"/>
</dbReference>